<sequence>MIRDFDFC</sequence>
<gene>
    <name evidence="1" type="ORF">Ccrd_020907</name>
</gene>
<evidence type="ECO:0000313" key="2">
    <source>
        <dbReference type="Proteomes" id="UP000243975"/>
    </source>
</evidence>
<comment type="caution">
    <text evidence="1">The sequence shown here is derived from an EMBL/GenBank/DDBJ whole genome shotgun (WGS) entry which is preliminary data.</text>
</comment>
<organism evidence="1 2">
    <name type="scientific">Cynara cardunculus var. scolymus</name>
    <name type="common">Globe artichoke</name>
    <name type="synonym">Cynara scolymus</name>
    <dbReference type="NCBI Taxonomy" id="59895"/>
    <lineage>
        <taxon>Eukaryota</taxon>
        <taxon>Viridiplantae</taxon>
        <taxon>Streptophyta</taxon>
        <taxon>Embryophyta</taxon>
        <taxon>Tracheophyta</taxon>
        <taxon>Spermatophyta</taxon>
        <taxon>Magnoliopsida</taxon>
        <taxon>eudicotyledons</taxon>
        <taxon>Gunneridae</taxon>
        <taxon>Pentapetalae</taxon>
        <taxon>asterids</taxon>
        <taxon>campanulids</taxon>
        <taxon>Asterales</taxon>
        <taxon>Asteraceae</taxon>
        <taxon>Carduoideae</taxon>
        <taxon>Cardueae</taxon>
        <taxon>Carduinae</taxon>
        <taxon>Cynara</taxon>
    </lineage>
</organism>
<proteinExistence type="predicted"/>
<dbReference type="EMBL" id="LEKV01003217">
    <property type="protein sequence ID" value="KVI00837.1"/>
    <property type="molecule type" value="Genomic_DNA"/>
</dbReference>
<protein>
    <submittedName>
        <fullName evidence="1">Uncharacterized protein</fullName>
    </submittedName>
</protein>
<keyword evidence="2" id="KW-1185">Reference proteome</keyword>
<dbReference type="Proteomes" id="UP000243975">
    <property type="component" value="Unassembled WGS sequence"/>
</dbReference>
<evidence type="ECO:0000313" key="1">
    <source>
        <dbReference type="EMBL" id="KVI00837.1"/>
    </source>
</evidence>
<reference evidence="1 2" key="1">
    <citation type="journal article" date="2016" name="Sci. Rep.">
        <title>The genome sequence of the outbreeding globe artichoke constructed de novo incorporating a phase-aware low-pass sequencing strategy of F1 progeny.</title>
        <authorList>
            <person name="Scaglione D."/>
            <person name="Reyes-Chin-Wo S."/>
            <person name="Acquadro A."/>
            <person name="Froenicke L."/>
            <person name="Portis E."/>
            <person name="Beitel C."/>
            <person name="Tirone M."/>
            <person name="Mauro R."/>
            <person name="Lo Monaco A."/>
            <person name="Mauromicale G."/>
            <person name="Faccioli P."/>
            <person name="Cattivelli L."/>
            <person name="Rieseberg L."/>
            <person name="Michelmore R."/>
            <person name="Lanteri S."/>
        </authorList>
    </citation>
    <scope>NUCLEOTIDE SEQUENCE [LARGE SCALE GENOMIC DNA]</scope>
    <source>
        <strain evidence="1">2C</strain>
    </source>
</reference>
<name>A0A103Y1K0_CYNCS</name>
<accession>A0A103Y1K0</accession>